<accession>A0ABN2PK84</accession>
<dbReference type="Gene3D" id="1.20.120.450">
    <property type="entry name" value="dinb family like domain"/>
    <property type="match status" value="1"/>
</dbReference>
<organism evidence="3 4">
    <name type="scientific">Nocardioides lentus</name>
    <dbReference type="NCBI Taxonomy" id="338077"/>
    <lineage>
        <taxon>Bacteria</taxon>
        <taxon>Bacillati</taxon>
        <taxon>Actinomycetota</taxon>
        <taxon>Actinomycetes</taxon>
        <taxon>Propionibacteriales</taxon>
        <taxon>Nocardioidaceae</taxon>
        <taxon>Nocardioides</taxon>
    </lineage>
</organism>
<proteinExistence type="predicted"/>
<evidence type="ECO:0000313" key="3">
    <source>
        <dbReference type="EMBL" id="GAA1921273.1"/>
    </source>
</evidence>
<sequence length="191" mass="20655">MTPATPRREPTTGREPGVTTAQTSPETSPGASPEIRQALDDADAAFARLDDALAACSDGDLHRAHRDGGWTVAQVVSHIHVCTIVWLGDLRRLECDPDLRFFFREAIGHDLTGYPPPTIEIAREQLASTRRTFATAGPVLDADLAAREVEIPDLGTMTVEAWTPLIVGHAASHVDQALEIMRDRGFGPEGI</sequence>
<evidence type="ECO:0000256" key="1">
    <source>
        <dbReference type="SAM" id="MobiDB-lite"/>
    </source>
</evidence>
<reference evidence="3 4" key="1">
    <citation type="journal article" date="2019" name="Int. J. Syst. Evol. Microbiol.">
        <title>The Global Catalogue of Microorganisms (GCM) 10K type strain sequencing project: providing services to taxonomists for standard genome sequencing and annotation.</title>
        <authorList>
            <consortium name="The Broad Institute Genomics Platform"/>
            <consortium name="The Broad Institute Genome Sequencing Center for Infectious Disease"/>
            <person name="Wu L."/>
            <person name="Ma J."/>
        </authorList>
    </citation>
    <scope>NUCLEOTIDE SEQUENCE [LARGE SCALE GENOMIC DNA]</scope>
    <source>
        <strain evidence="3 4">JCM 14046</strain>
    </source>
</reference>
<dbReference type="SUPFAM" id="SSF109854">
    <property type="entry name" value="DinB/YfiT-like putative metalloenzymes"/>
    <property type="match status" value="1"/>
</dbReference>
<gene>
    <name evidence="3" type="ORF">GCM10009737_23460</name>
</gene>
<keyword evidence="4" id="KW-1185">Reference proteome</keyword>
<evidence type="ECO:0000313" key="4">
    <source>
        <dbReference type="Proteomes" id="UP001501612"/>
    </source>
</evidence>
<feature type="compositionally biased region" description="Basic and acidic residues" evidence="1">
    <location>
        <begin position="1"/>
        <end position="12"/>
    </location>
</feature>
<dbReference type="EMBL" id="BAAAMY010000005">
    <property type="protein sequence ID" value="GAA1921273.1"/>
    <property type="molecule type" value="Genomic_DNA"/>
</dbReference>
<dbReference type="Pfam" id="PF12867">
    <property type="entry name" value="DinB_2"/>
    <property type="match status" value="1"/>
</dbReference>
<dbReference type="Proteomes" id="UP001501612">
    <property type="component" value="Unassembled WGS sequence"/>
</dbReference>
<protein>
    <recommendedName>
        <fullName evidence="2">DinB-like domain-containing protein</fullName>
    </recommendedName>
</protein>
<dbReference type="InterPro" id="IPR024775">
    <property type="entry name" value="DinB-like"/>
</dbReference>
<feature type="region of interest" description="Disordered" evidence="1">
    <location>
        <begin position="1"/>
        <end position="33"/>
    </location>
</feature>
<comment type="caution">
    <text evidence="3">The sequence shown here is derived from an EMBL/GenBank/DDBJ whole genome shotgun (WGS) entry which is preliminary data.</text>
</comment>
<dbReference type="InterPro" id="IPR034660">
    <property type="entry name" value="DinB/YfiT-like"/>
</dbReference>
<name>A0ABN2PK84_9ACTN</name>
<feature type="compositionally biased region" description="Polar residues" evidence="1">
    <location>
        <begin position="19"/>
        <end position="30"/>
    </location>
</feature>
<feature type="domain" description="DinB-like" evidence="2">
    <location>
        <begin position="43"/>
        <end position="176"/>
    </location>
</feature>
<evidence type="ECO:0000259" key="2">
    <source>
        <dbReference type="Pfam" id="PF12867"/>
    </source>
</evidence>